<evidence type="ECO:0000256" key="8">
    <source>
        <dbReference type="PIRSR" id="PIRSR602403-1"/>
    </source>
</evidence>
<dbReference type="AlphaFoldDB" id="A0AAD6X6M8"/>
<keyword evidence="6 8" id="KW-0408">Iron</keyword>
<reference evidence="9" key="1">
    <citation type="submission" date="2023-03" db="EMBL/GenBank/DDBJ databases">
        <title>Massive genome expansion in bonnet fungi (Mycena s.s.) driven by repeated elements and novel gene families across ecological guilds.</title>
        <authorList>
            <consortium name="Lawrence Berkeley National Laboratory"/>
            <person name="Harder C.B."/>
            <person name="Miyauchi S."/>
            <person name="Viragh M."/>
            <person name="Kuo A."/>
            <person name="Thoen E."/>
            <person name="Andreopoulos B."/>
            <person name="Lu D."/>
            <person name="Skrede I."/>
            <person name="Drula E."/>
            <person name="Henrissat B."/>
            <person name="Morin E."/>
            <person name="Kohler A."/>
            <person name="Barry K."/>
            <person name="LaButti K."/>
            <person name="Morin E."/>
            <person name="Salamov A."/>
            <person name="Lipzen A."/>
            <person name="Mereny Z."/>
            <person name="Hegedus B."/>
            <person name="Baldrian P."/>
            <person name="Stursova M."/>
            <person name="Weitz H."/>
            <person name="Taylor A."/>
            <person name="Grigoriev I.V."/>
            <person name="Nagy L.G."/>
            <person name="Martin F."/>
            <person name="Kauserud H."/>
        </authorList>
    </citation>
    <scope>NUCLEOTIDE SEQUENCE</scope>
    <source>
        <strain evidence="9">CBHHK200</strain>
    </source>
</reference>
<keyword evidence="10" id="KW-1185">Reference proteome</keyword>
<dbReference type="EMBL" id="JARJCM010000059">
    <property type="protein sequence ID" value="KAJ7034119.1"/>
    <property type="molecule type" value="Genomic_DNA"/>
</dbReference>
<comment type="caution">
    <text evidence="9">The sequence shown here is derived from an EMBL/GenBank/DDBJ whole genome shotgun (WGS) entry which is preliminary data.</text>
</comment>
<dbReference type="PANTHER" id="PTHR24305:SF187">
    <property type="entry name" value="P450, PUTATIVE (EUROFUNG)-RELATED"/>
    <property type="match status" value="1"/>
</dbReference>
<keyword evidence="8" id="KW-0349">Heme</keyword>
<evidence type="ECO:0000256" key="2">
    <source>
        <dbReference type="ARBA" id="ARBA00005179"/>
    </source>
</evidence>
<dbReference type="GO" id="GO:0016705">
    <property type="term" value="F:oxidoreductase activity, acting on paired donors, with incorporation or reduction of molecular oxygen"/>
    <property type="evidence" value="ECO:0007669"/>
    <property type="project" value="InterPro"/>
</dbReference>
<comment type="similarity">
    <text evidence="3">Belongs to the cytochrome P450 family.</text>
</comment>
<dbReference type="Gene3D" id="1.10.630.10">
    <property type="entry name" value="Cytochrome P450"/>
    <property type="match status" value="1"/>
</dbReference>
<dbReference type="InterPro" id="IPR050121">
    <property type="entry name" value="Cytochrome_P450_monoxygenase"/>
</dbReference>
<dbReference type="GO" id="GO:0004497">
    <property type="term" value="F:monooxygenase activity"/>
    <property type="evidence" value="ECO:0007669"/>
    <property type="project" value="UniProtKB-KW"/>
</dbReference>
<evidence type="ECO:0000256" key="6">
    <source>
        <dbReference type="ARBA" id="ARBA00023004"/>
    </source>
</evidence>
<dbReference type="PRINTS" id="PR00385">
    <property type="entry name" value="P450"/>
</dbReference>
<dbReference type="SUPFAM" id="SSF48264">
    <property type="entry name" value="Cytochrome P450"/>
    <property type="match status" value="1"/>
</dbReference>
<evidence type="ECO:0000256" key="7">
    <source>
        <dbReference type="ARBA" id="ARBA00023033"/>
    </source>
</evidence>
<dbReference type="Pfam" id="PF00067">
    <property type="entry name" value="p450"/>
    <property type="match status" value="1"/>
</dbReference>
<dbReference type="PANTHER" id="PTHR24305">
    <property type="entry name" value="CYTOCHROME P450"/>
    <property type="match status" value="1"/>
</dbReference>
<dbReference type="PRINTS" id="PR00465">
    <property type="entry name" value="EP450IV"/>
</dbReference>
<organism evidence="9 10">
    <name type="scientific">Mycena alexandri</name>
    <dbReference type="NCBI Taxonomy" id="1745969"/>
    <lineage>
        <taxon>Eukaryota</taxon>
        <taxon>Fungi</taxon>
        <taxon>Dikarya</taxon>
        <taxon>Basidiomycota</taxon>
        <taxon>Agaricomycotina</taxon>
        <taxon>Agaricomycetes</taxon>
        <taxon>Agaricomycetidae</taxon>
        <taxon>Agaricales</taxon>
        <taxon>Marasmiineae</taxon>
        <taxon>Mycenaceae</taxon>
        <taxon>Mycena</taxon>
    </lineage>
</organism>
<evidence type="ECO:0000256" key="5">
    <source>
        <dbReference type="ARBA" id="ARBA00023002"/>
    </source>
</evidence>
<dbReference type="InterPro" id="IPR001128">
    <property type="entry name" value="Cyt_P450"/>
</dbReference>
<protein>
    <submittedName>
        <fullName evidence="9">Cytochrome P450</fullName>
    </submittedName>
</protein>
<gene>
    <name evidence="9" type="ORF">C8F04DRAFT_1221485</name>
</gene>
<dbReference type="InterPro" id="IPR002403">
    <property type="entry name" value="Cyt_P450_E_grp-IV"/>
</dbReference>
<dbReference type="GO" id="GO:0020037">
    <property type="term" value="F:heme binding"/>
    <property type="evidence" value="ECO:0007669"/>
    <property type="project" value="InterPro"/>
</dbReference>
<evidence type="ECO:0000313" key="10">
    <source>
        <dbReference type="Proteomes" id="UP001218188"/>
    </source>
</evidence>
<proteinExistence type="inferred from homology"/>
<dbReference type="Proteomes" id="UP001218188">
    <property type="component" value="Unassembled WGS sequence"/>
</dbReference>
<keyword evidence="5" id="KW-0560">Oxidoreductase</keyword>
<keyword evidence="4 8" id="KW-0479">Metal-binding</keyword>
<dbReference type="GO" id="GO:0005506">
    <property type="term" value="F:iron ion binding"/>
    <property type="evidence" value="ECO:0007669"/>
    <property type="project" value="InterPro"/>
</dbReference>
<accession>A0AAD6X6M8</accession>
<evidence type="ECO:0000256" key="1">
    <source>
        <dbReference type="ARBA" id="ARBA00001971"/>
    </source>
</evidence>
<feature type="binding site" description="axial binding residue" evidence="8">
    <location>
        <position position="474"/>
    </location>
    <ligand>
        <name>heme</name>
        <dbReference type="ChEBI" id="CHEBI:30413"/>
    </ligand>
    <ligandPart>
        <name>Fe</name>
        <dbReference type="ChEBI" id="CHEBI:18248"/>
    </ligandPart>
</feature>
<dbReference type="InterPro" id="IPR036396">
    <property type="entry name" value="Cyt_P450_sf"/>
</dbReference>
<comment type="cofactor">
    <cofactor evidence="1 8">
        <name>heme</name>
        <dbReference type="ChEBI" id="CHEBI:30413"/>
    </cofactor>
</comment>
<comment type="pathway">
    <text evidence="2">Secondary metabolite biosynthesis.</text>
</comment>
<evidence type="ECO:0000313" key="9">
    <source>
        <dbReference type="EMBL" id="KAJ7034119.1"/>
    </source>
</evidence>
<evidence type="ECO:0000256" key="3">
    <source>
        <dbReference type="ARBA" id="ARBA00010617"/>
    </source>
</evidence>
<name>A0AAD6X6M8_9AGAR</name>
<evidence type="ECO:0000256" key="4">
    <source>
        <dbReference type="ARBA" id="ARBA00022723"/>
    </source>
</evidence>
<sequence length="533" mass="59731">MPPLKENTASSKKLMKLGGRRRHNVVAASNISGTGVCHYLVFKRYEPKDERILVGLVVAPPMIIGLLPREDFLNISVSVLRSCLLYCSALILSVLTYRISPLHPLAKYPGPVACKTSKLWLTWIASRGKLHLYVKGLHDEYGSIVRIVWDGRRITGNRGSGAPEAARGNLIGARDYKQHAIARKAWNRAFLPTSIKGYEPILIRRVAQLAEAMGAEDGSVDLSRWLSFFSFDIMGDIAFGGGFELMRDGDKDGLWRRMEGGLYFPALTQHIPWVIQFLPYFPAVGKEMQALGKFAFDQAKRRLQEGSIHNDLFYYLRDDADPYPFPLAVSNAVLAIIAGSDTTSTVLSNTFYFLLTHPESYKRLRTELDEALLVDTTTLLSLPYLNAVIKESLSTSLQRAPTPGSGSKALTESFVITEGTAVNIPPYTLHRDPRYFSPNPDKFMPERWLAAEDDPTFILNEDAYIPFSLGPANCVGKNFALLEMRMVLAYLLQAFDMRLAEGYDKEEYEAELKDFFVLQKGSLPTILTRRRAA</sequence>
<keyword evidence="7" id="KW-0503">Monooxygenase</keyword>